<dbReference type="PANTHER" id="PTHR22926">
    <property type="entry name" value="PHOSPHO-N-ACETYLMURAMOYL-PENTAPEPTIDE-TRANSFERASE"/>
    <property type="match status" value="1"/>
</dbReference>
<dbReference type="GO" id="GO:0044038">
    <property type="term" value="P:cell wall macromolecule biosynthetic process"/>
    <property type="evidence" value="ECO:0007669"/>
    <property type="project" value="TreeGrafter"/>
</dbReference>
<evidence type="ECO:0000256" key="8">
    <source>
        <dbReference type="SAM" id="Phobius"/>
    </source>
</evidence>
<reference evidence="9" key="1">
    <citation type="submission" date="2007-03" db="EMBL/GenBank/DDBJ databases">
        <title>Complete sequence of Prosthecochloris vibrioformis DSM 265.</title>
        <authorList>
            <consortium name="US DOE Joint Genome Institute"/>
            <person name="Copeland A."/>
            <person name="Lucas S."/>
            <person name="Lapidus A."/>
            <person name="Barry K."/>
            <person name="Detter J.C."/>
            <person name="Glavina del Rio T."/>
            <person name="Hammon N."/>
            <person name="Israni S."/>
            <person name="Pitluck S."/>
            <person name="Schmutz J."/>
            <person name="Larimer F."/>
            <person name="Land M."/>
            <person name="Hauser L."/>
            <person name="Mikhailova N."/>
            <person name="Li T."/>
            <person name="Overmann J."/>
            <person name="Schuster S.C."/>
            <person name="Bryant D.A."/>
            <person name="Richardson P."/>
        </authorList>
    </citation>
    <scope>NUCLEOTIDE SEQUENCE [LARGE SCALE GENOMIC DNA]</scope>
    <source>
        <strain evidence="9">DSM 265</strain>
    </source>
</reference>
<keyword evidence="2" id="KW-1003">Cell membrane</keyword>
<dbReference type="GO" id="GO:0005886">
    <property type="term" value="C:plasma membrane"/>
    <property type="evidence" value="ECO:0007669"/>
    <property type="project" value="UniProtKB-SubCell"/>
</dbReference>
<evidence type="ECO:0000313" key="9">
    <source>
        <dbReference type="EMBL" id="ABP36629.1"/>
    </source>
</evidence>
<feature type="transmembrane region" description="Helical" evidence="8">
    <location>
        <begin position="224"/>
        <end position="241"/>
    </location>
</feature>
<evidence type="ECO:0000256" key="1">
    <source>
        <dbReference type="ARBA" id="ARBA00004651"/>
    </source>
</evidence>
<dbReference type="GO" id="GO:0009103">
    <property type="term" value="P:lipopolysaccharide biosynthetic process"/>
    <property type="evidence" value="ECO:0007669"/>
    <property type="project" value="TreeGrafter"/>
</dbReference>
<evidence type="ECO:0000256" key="7">
    <source>
        <dbReference type="PIRSR" id="PIRSR600715-1"/>
    </source>
</evidence>
<evidence type="ECO:0000256" key="2">
    <source>
        <dbReference type="ARBA" id="ARBA00022475"/>
    </source>
</evidence>
<dbReference type="GO" id="GO:0016780">
    <property type="term" value="F:phosphotransferase activity, for other substituted phosphate groups"/>
    <property type="evidence" value="ECO:0007669"/>
    <property type="project" value="InterPro"/>
</dbReference>
<evidence type="ECO:0000256" key="4">
    <source>
        <dbReference type="ARBA" id="ARBA00022692"/>
    </source>
</evidence>
<proteinExistence type="predicted"/>
<dbReference type="STRING" id="290318.Cvib_0607"/>
<feature type="transmembrane region" description="Helical" evidence="8">
    <location>
        <begin position="12"/>
        <end position="33"/>
    </location>
</feature>
<evidence type="ECO:0000256" key="5">
    <source>
        <dbReference type="ARBA" id="ARBA00022989"/>
    </source>
</evidence>
<feature type="transmembrane region" description="Helical" evidence="8">
    <location>
        <begin position="169"/>
        <end position="187"/>
    </location>
</feature>
<keyword evidence="4 8" id="KW-0812">Transmembrane</keyword>
<dbReference type="GO" id="GO:0071555">
    <property type="term" value="P:cell wall organization"/>
    <property type="evidence" value="ECO:0007669"/>
    <property type="project" value="TreeGrafter"/>
</dbReference>
<feature type="transmembrane region" description="Helical" evidence="8">
    <location>
        <begin position="139"/>
        <end position="157"/>
    </location>
</feature>
<organism evidence="9">
    <name type="scientific">Chlorobium phaeovibrioides (strain DSM 265 / 1930)</name>
    <name type="common">Prosthecochloris vibrioformis (strain DSM 265)</name>
    <dbReference type="NCBI Taxonomy" id="290318"/>
    <lineage>
        <taxon>Bacteria</taxon>
        <taxon>Pseudomonadati</taxon>
        <taxon>Chlorobiota</taxon>
        <taxon>Chlorobiia</taxon>
        <taxon>Chlorobiales</taxon>
        <taxon>Chlorobiaceae</taxon>
        <taxon>Chlorobium/Pelodictyon group</taxon>
        <taxon>Chlorobium</taxon>
    </lineage>
</organism>
<dbReference type="eggNOG" id="COG0472">
    <property type="taxonomic scope" value="Bacteria"/>
</dbReference>
<dbReference type="EMBL" id="CP000607">
    <property type="protein sequence ID" value="ABP36629.1"/>
    <property type="molecule type" value="Genomic_DNA"/>
</dbReference>
<dbReference type="Pfam" id="PF00953">
    <property type="entry name" value="Glycos_transf_4"/>
    <property type="match status" value="1"/>
</dbReference>
<evidence type="ECO:0000256" key="3">
    <source>
        <dbReference type="ARBA" id="ARBA00022679"/>
    </source>
</evidence>
<dbReference type="CDD" id="cd06912">
    <property type="entry name" value="GT_MraY_like"/>
    <property type="match status" value="1"/>
</dbReference>
<keyword evidence="7" id="KW-0479">Metal-binding</keyword>
<name>A4SDS0_CHLPM</name>
<feature type="transmembrane region" description="Helical" evidence="8">
    <location>
        <begin position="108"/>
        <end position="127"/>
    </location>
</feature>
<dbReference type="KEGG" id="pvi:Cvib_0607"/>
<comment type="subcellular location">
    <subcellularLocation>
        <location evidence="1">Cell membrane</location>
        <topology evidence="1">Multi-pass membrane protein</topology>
    </subcellularLocation>
</comment>
<feature type="transmembrane region" description="Helical" evidence="8">
    <location>
        <begin position="193"/>
        <end position="212"/>
    </location>
</feature>
<dbReference type="AlphaFoldDB" id="A4SDS0"/>
<gene>
    <name evidence="9" type="ordered locus">Cvib_0607</name>
</gene>
<feature type="transmembrane region" description="Helical" evidence="8">
    <location>
        <begin position="54"/>
        <end position="72"/>
    </location>
</feature>
<feature type="transmembrane region" description="Helical" evidence="8">
    <location>
        <begin position="247"/>
        <end position="266"/>
    </location>
</feature>
<sequence>MPPQLHLVEPSTAALVGLTSTAMSVLIVLTGRWHGKHTHDSSDGVQKFHTAPTPRIGGLAIFAALFVAWLLLPKGSGMLLGLMLIASLPAFVAGFIEDLTKRVGVRERLLATILSGVAAYYLTGYSLTRVDVPGFDVLLQWMPFTVAFTAFAVGGVANSVNIIDGFNGLAGGVLMICFGMLAAIAWQVGDTHLAKLCILFILCVAGFMFLNFPFGKIFMGDGGAYLMGFLLAWTAVMLPARNPSVSPWAPIVVCSYPLIETLFSMFRRIWTRSHPGQPDTNHLHSLVKLKIVRRYLSRPNPSLRNGAVSPFCWVLAFCFAVPATFFYADTAALMLSSLGMLLIYGVMHAALSRMPVVVEDGGGASR</sequence>
<feature type="transmembrane region" description="Helical" evidence="8">
    <location>
        <begin position="303"/>
        <end position="325"/>
    </location>
</feature>
<dbReference type="GO" id="GO:0046872">
    <property type="term" value="F:metal ion binding"/>
    <property type="evidence" value="ECO:0007669"/>
    <property type="project" value="UniProtKB-KW"/>
</dbReference>
<keyword evidence="6 8" id="KW-0472">Membrane</keyword>
<dbReference type="OrthoDB" id="9783652at2"/>
<keyword evidence="5 8" id="KW-1133">Transmembrane helix</keyword>
<accession>A4SDS0</accession>
<feature type="transmembrane region" description="Helical" evidence="8">
    <location>
        <begin position="331"/>
        <end position="351"/>
    </location>
</feature>
<comment type="cofactor">
    <cofactor evidence="7">
        <name>Mg(2+)</name>
        <dbReference type="ChEBI" id="CHEBI:18420"/>
    </cofactor>
</comment>
<dbReference type="InterPro" id="IPR000715">
    <property type="entry name" value="Glycosyl_transferase_4"/>
</dbReference>
<feature type="binding site" evidence="7">
    <location>
        <position position="221"/>
    </location>
    <ligand>
        <name>Mg(2+)</name>
        <dbReference type="ChEBI" id="CHEBI:18420"/>
    </ligand>
</feature>
<feature type="transmembrane region" description="Helical" evidence="8">
    <location>
        <begin position="78"/>
        <end position="96"/>
    </location>
</feature>
<feature type="binding site" evidence="7">
    <location>
        <position position="161"/>
    </location>
    <ligand>
        <name>Mg(2+)</name>
        <dbReference type="ChEBI" id="CHEBI:18420"/>
    </ligand>
</feature>
<dbReference type="PANTHER" id="PTHR22926:SF3">
    <property type="entry name" value="UNDECAPRENYL-PHOSPHATE ALPHA-N-ACETYLGLUCOSAMINYL 1-PHOSPHATE TRANSFERASE"/>
    <property type="match status" value="1"/>
</dbReference>
<keyword evidence="7" id="KW-0460">Magnesium</keyword>
<dbReference type="HOGENOM" id="CLU_023982_5_0_10"/>
<keyword evidence="3 9" id="KW-0808">Transferase</keyword>
<evidence type="ECO:0000256" key="6">
    <source>
        <dbReference type="ARBA" id="ARBA00023136"/>
    </source>
</evidence>
<protein>
    <submittedName>
        <fullName evidence="9">Glycosyl transferase, family 4</fullName>
    </submittedName>
</protein>